<keyword evidence="3" id="KW-0804">Transcription</keyword>
<dbReference type="Proteomes" id="UP000277579">
    <property type="component" value="Unassembled WGS sequence"/>
</dbReference>
<evidence type="ECO:0000259" key="4">
    <source>
        <dbReference type="PROSITE" id="PS01124"/>
    </source>
</evidence>
<dbReference type="InterPro" id="IPR050204">
    <property type="entry name" value="AraC_XylS_family_regulators"/>
</dbReference>
<reference evidence="5 6" key="1">
    <citation type="submission" date="2018-10" db="EMBL/GenBank/DDBJ databases">
        <title>Genomic Encyclopedia of Archaeal and Bacterial Type Strains, Phase II (KMG-II): from individual species to whole genera.</title>
        <authorList>
            <person name="Goeker M."/>
        </authorList>
    </citation>
    <scope>NUCLEOTIDE SEQUENCE [LARGE SCALE GENOMIC DNA]</scope>
    <source>
        <strain evidence="5 6">DSM 29537</strain>
    </source>
</reference>
<dbReference type="AlphaFoldDB" id="A0A495LW68"/>
<name>A0A495LW68_9FLAO</name>
<evidence type="ECO:0000256" key="2">
    <source>
        <dbReference type="ARBA" id="ARBA00023125"/>
    </source>
</evidence>
<feature type="domain" description="HTH araC/xylS-type" evidence="4">
    <location>
        <begin position="155"/>
        <end position="257"/>
    </location>
</feature>
<protein>
    <submittedName>
        <fullName evidence="5">AraC-like DNA-binding protein</fullName>
    </submittedName>
</protein>
<dbReference type="InterPro" id="IPR009057">
    <property type="entry name" value="Homeodomain-like_sf"/>
</dbReference>
<dbReference type="PRINTS" id="PR00032">
    <property type="entry name" value="HTHARAC"/>
</dbReference>
<dbReference type="InterPro" id="IPR018060">
    <property type="entry name" value="HTH_AraC"/>
</dbReference>
<proteinExistence type="predicted"/>
<dbReference type="Gene3D" id="1.10.10.60">
    <property type="entry name" value="Homeodomain-like"/>
    <property type="match status" value="1"/>
</dbReference>
<evidence type="ECO:0000256" key="1">
    <source>
        <dbReference type="ARBA" id="ARBA00023015"/>
    </source>
</evidence>
<gene>
    <name evidence="5" type="ORF">CLV94_3302</name>
</gene>
<dbReference type="Pfam" id="PF20240">
    <property type="entry name" value="DUF6597"/>
    <property type="match status" value="1"/>
</dbReference>
<evidence type="ECO:0000313" key="6">
    <source>
        <dbReference type="Proteomes" id="UP000277579"/>
    </source>
</evidence>
<dbReference type="PANTHER" id="PTHR46796">
    <property type="entry name" value="HTH-TYPE TRANSCRIPTIONAL ACTIVATOR RHAS-RELATED"/>
    <property type="match status" value="1"/>
</dbReference>
<dbReference type="SMART" id="SM00342">
    <property type="entry name" value="HTH_ARAC"/>
    <property type="match status" value="1"/>
</dbReference>
<dbReference type="GO" id="GO:0003700">
    <property type="term" value="F:DNA-binding transcription factor activity"/>
    <property type="evidence" value="ECO:0007669"/>
    <property type="project" value="InterPro"/>
</dbReference>
<dbReference type="PROSITE" id="PS01124">
    <property type="entry name" value="HTH_ARAC_FAMILY_2"/>
    <property type="match status" value="1"/>
</dbReference>
<evidence type="ECO:0000313" key="5">
    <source>
        <dbReference type="EMBL" id="RKS17861.1"/>
    </source>
</evidence>
<accession>A0A495LW68</accession>
<dbReference type="InterPro" id="IPR046532">
    <property type="entry name" value="DUF6597"/>
</dbReference>
<keyword evidence="6" id="KW-1185">Reference proteome</keyword>
<dbReference type="Pfam" id="PF12833">
    <property type="entry name" value="HTH_18"/>
    <property type="match status" value="1"/>
</dbReference>
<keyword evidence="1" id="KW-0805">Transcription regulation</keyword>
<dbReference type="RefSeq" id="WP_147406648.1">
    <property type="nucleotide sequence ID" value="NZ_RBLC01000007.1"/>
</dbReference>
<dbReference type="EMBL" id="RBLC01000007">
    <property type="protein sequence ID" value="RKS17861.1"/>
    <property type="molecule type" value="Genomic_DNA"/>
</dbReference>
<dbReference type="SUPFAM" id="SSF46689">
    <property type="entry name" value="Homeodomain-like"/>
    <property type="match status" value="1"/>
</dbReference>
<dbReference type="PANTHER" id="PTHR46796:SF13">
    <property type="entry name" value="HTH-TYPE TRANSCRIPTIONAL ACTIVATOR RHAS"/>
    <property type="match status" value="1"/>
</dbReference>
<comment type="caution">
    <text evidence="5">The sequence shown here is derived from an EMBL/GenBank/DDBJ whole genome shotgun (WGS) entry which is preliminary data.</text>
</comment>
<dbReference type="OrthoDB" id="511992at2"/>
<dbReference type="InterPro" id="IPR020449">
    <property type="entry name" value="Tscrpt_reg_AraC-type_HTH"/>
</dbReference>
<organism evidence="5 6">
    <name type="scientific">Flavobacterium endophyticum</name>
    <dbReference type="NCBI Taxonomy" id="1540163"/>
    <lineage>
        <taxon>Bacteria</taxon>
        <taxon>Pseudomonadati</taxon>
        <taxon>Bacteroidota</taxon>
        <taxon>Flavobacteriia</taxon>
        <taxon>Flavobacteriales</taxon>
        <taxon>Flavobacteriaceae</taxon>
        <taxon>Flavobacterium</taxon>
    </lineage>
</organism>
<evidence type="ECO:0000256" key="3">
    <source>
        <dbReference type="ARBA" id="ARBA00023163"/>
    </source>
</evidence>
<dbReference type="GO" id="GO:0043565">
    <property type="term" value="F:sequence-specific DNA binding"/>
    <property type="evidence" value="ECO:0007669"/>
    <property type="project" value="InterPro"/>
</dbReference>
<sequence>MQYNSIPPAPQLEPFVKHIEVITSGASMQSETNLRFFADGCPGIIFSQSESGFFTDACSDKLCSFYLYGQTIKPINIFSFGRFTKIIFYLKPHVLGSLFRINASEITDTCLDITLLLPKLTPELLEKLSETTSIQNQIRLISDFLVFIAGKNNPDLMLQQATEKIIRRNGEISLTELQKEFSLSERTFERRFENSIGVSPRLFSRVCRFQSALAQLHSYDYTKLSDVAYENGFSDQSHFTRTFKEFTGITPKLYLSEFENNFATQPALSV</sequence>
<keyword evidence="2 5" id="KW-0238">DNA-binding</keyword>